<feature type="transmembrane region" description="Helical" evidence="2">
    <location>
        <begin position="218"/>
        <end position="237"/>
    </location>
</feature>
<feature type="transmembrane region" description="Helical" evidence="2">
    <location>
        <begin position="124"/>
        <end position="147"/>
    </location>
</feature>
<keyword evidence="4" id="KW-1185">Reference proteome</keyword>
<organism evidence="3 4">
    <name type="scientific">Stieleria bergensis</name>
    <dbReference type="NCBI Taxonomy" id="2528025"/>
    <lineage>
        <taxon>Bacteria</taxon>
        <taxon>Pseudomonadati</taxon>
        <taxon>Planctomycetota</taxon>
        <taxon>Planctomycetia</taxon>
        <taxon>Pirellulales</taxon>
        <taxon>Pirellulaceae</taxon>
        <taxon>Stieleria</taxon>
    </lineage>
</organism>
<feature type="transmembrane region" description="Helical" evidence="2">
    <location>
        <begin position="32"/>
        <end position="55"/>
    </location>
</feature>
<feature type="transmembrane region" description="Helical" evidence="2">
    <location>
        <begin position="249"/>
        <end position="272"/>
    </location>
</feature>
<evidence type="ECO:0000313" key="4">
    <source>
        <dbReference type="Proteomes" id="UP000315003"/>
    </source>
</evidence>
<name>A0A517SXA4_9BACT</name>
<keyword evidence="2" id="KW-0472">Membrane</keyword>
<keyword evidence="2" id="KW-0812">Transmembrane</keyword>
<feature type="transmembrane region" description="Helical" evidence="2">
    <location>
        <begin position="75"/>
        <end position="104"/>
    </location>
</feature>
<dbReference type="Proteomes" id="UP000315003">
    <property type="component" value="Chromosome"/>
</dbReference>
<evidence type="ECO:0000313" key="3">
    <source>
        <dbReference type="EMBL" id="QDT60785.1"/>
    </source>
</evidence>
<dbReference type="RefSeq" id="WP_145273987.1">
    <property type="nucleotide sequence ID" value="NZ_CP036272.1"/>
</dbReference>
<sequence length="365" mass="40215">MQLDQTHVAVRVRTLSEIGDLMLVLIYQYPKMLFSSFLIGAFPWIIANTLILGWIPLVEMEFGWDDEQSAGRLFSYLVLMGFLIFLQVPSAGVVTTVALGQAVFEKQPSVRRALSSARKRWKSWFYCLAVRRLAVPMMFIAAMFSLGLGESDFVTLAWFLVVILFLIALVIRGSKPYVPEMILLELCPLRSKDPGQITLSKRSRALHRAAGGDASGRWVGTSVMLMVIAGGLFYSMYWLRGVIVGYWDIGRVVLLVFYPAALWIAGALSVVLRMLCYVDSRIRTEGWDVELAIRAEVLRQFPEDEGFGEATVSGRSASQKNVAATPEPATPEPATPEPATPEPATPEPATPEPATPEPASLRGGG</sequence>
<gene>
    <name evidence="3" type="ORF">SV7mr_33120</name>
</gene>
<evidence type="ECO:0000256" key="1">
    <source>
        <dbReference type="SAM" id="MobiDB-lite"/>
    </source>
</evidence>
<accession>A0A517SXA4</accession>
<feature type="region of interest" description="Disordered" evidence="1">
    <location>
        <begin position="308"/>
        <end position="365"/>
    </location>
</feature>
<dbReference type="AlphaFoldDB" id="A0A517SXA4"/>
<feature type="transmembrane region" description="Helical" evidence="2">
    <location>
        <begin position="153"/>
        <end position="171"/>
    </location>
</feature>
<protein>
    <submittedName>
        <fullName evidence="3">Uncharacterized protein</fullName>
    </submittedName>
</protein>
<evidence type="ECO:0000256" key="2">
    <source>
        <dbReference type="SAM" id="Phobius"/>
    </source>
</evidence>
<feature type="compositionally biased region" description="Polar residues" evidence="1">
    <location>
        <begin position="313"/>
        <end position="322"/>
    </location>
</feature>
<reference evidence="3 4" key="1">
    <citation type="submission" date="2019-02" db="EMBL/GenBank/DDBJ databases">
        <title>Deep-cultivation of Planctomycetes and their phenomic and genomic characterization uncovers novel biology.</title>
        <authorList>
            <person name="Wiegand S."/>
            <person name="Jogler M."/>
            <person name="Boedeker C."/>
            <person name="Pinto D."/>
            <person name="Vollmers J."/>
            <person name="Rivas-Marin E."/>
            <person name="Kohn T."/>
            <person name="Peeters S.H."/>
            <person name="Heuer A."/>
            <person name="Rast P."/>
            <person name="Oberbeckmann S."/>
            <person name="Bunk B."/>
            <person name="Jeske O."/>
            <person name="Meyerdierks A."/>
            <person name="Storesund J.E."/>
            <person name="Kallscheuer N."/>
            <person name="Luecker S."/>
            <person name="Lage O.M."/>
            <person name="Pohl T."/>
            <person name="Merkel B.J."/>
            <person name="Hornburger P."/>
            <person name="Mueller R.-W."/>
            <person name="Bruemmer F."/>
            <person name="Labrenz M."/>
            <person name="Spormann A.M."/>
            <person name="Op den Camp H."/>
            <person name="Overmann J."/>
            <person name="Amann R."/>
            <person name="Jetten M.S.M."/>
            <person name="Mascher T."/>
            <person name="Medema M.H."/>
            <person name="Devos D.P."/>
            <person name="Kaster A.-K."/>
            <person name="Ovreas L."/>
            <person name="Rohde M."/>
            <person name="Galperin M.Y."/>
            <person name="Jogler C."/>
        </authorList>
    </citation>
    <scope>NUCLEOTIDE SEQUENCE [LARGE SCALE GENOMIC DNA]</scope>
    <source>
        <strain evidence="3 4">SV_7m_r</strain>
    </source>
</reference>
<dbReference type="OrthoDB" id="266384at2"/>
<feature type="compositionally biased region" description="Pro residues" evidence="1">
    <location>
        <begin position="328"/>
        <end position="356"/>
    </location>
</feature>
<dbReference type="EMBL" id="CP036272">
    <property type="protein sequence ID" value="QDT60785.1"/>
    <property type="molecule type" value="Genomic_DNA"/>
</dbReference>
<keyword evidence="2" id="KW-1133">Transmembrane helix</keyword>
<proteinExistence type="predicted"/>